<feature type="domain" description="Ig-like" evidence="29">
    <location>
        <begin position="623"/>
        <end position="737"/>
    </location>
</feature>
<keyword evidence="22" id="KW-0539">Nucleus</keyword>
<dbReference type="InterPro" id="IPR013783">
    <property type="entry name" value="Ig-like_fold"/>
</dbReference>
<evidence type="ECO:0000256" key="15">
    <source>
        <dbReference type="ARBA" id="ARBA00022840"/>
    </source>
</evidence>
<feature type="region of interest" description="Disordered" evidence="27">
    <location>
        <begin position="1406"/>
        <end position="1427"/>
    </location>
</feature>
<dbReference type="FunFam" id="2.60.40.10:FF:000143">
    <property type="entry name" value="Vascular endothelial growth factor receptor 3"/>
    <property type="match status" value="1"/>
</dbReference>
<dbReference type="InterPro" id="IPR013098">
    <property type="entry name" value="Ig_I-set"/>
</dbReference>
<evidence type="ECO:0000256" key="21">
    <source>
        <dbReference type="ARBA" id="ARBA00023180"/>
    </source>
</evidence>
<dbReference type="PROSITE" id="PS50835">
    <property type="entry name" value="IG_LIKE"/>
    <property type="match status" value="5"/>
</dbReference>
<dbReference type="EC" id="2.7.10.1" evidence="4"/>
<dbReference type="SMART" id="SM00219">
    <property type="entry name" value="TyrKc"/>
    <property type="match status" value="1"/>
</dbReference>
<dbReference type="SUPFAM" id="SSF56112">
    <property type="entry name" value="Protein kinase-like (PK-like)"/>
    <property type="match status" value="1"/>
</dbReference>
<evidence type="ECO:0000256" key="18">
    <source>
        <dbReference type="ARBA" id="ARBA00023137"/>
    </source>
</evidence>
<dbReference type="GO" id="GO:0005737">
    <property type="term" value="C:cytoplasm"/>
    <property type="evidence" value="ECO:0007669"/>
    <property type="project" value="UniProtKB-SubCell"/>
</dbReference>
<dbReference type="PRINTS" id="PR01832">
    <property type="entry name" value="VEGFRECEPTOR"/>
</dbReference>
<dbReference type="GO" id="GO:0016477">
    <property type="term" value="P:cell migration"/>
    <property type="evidence" value="ECO:0007669"/>
    <property type="project" value="TreeGrafter"/>
</dbReference>
<dbReference type="EMBL" id="JAROKS010000015">
    <property type="protein sequence ID" value="KAK1796728.1"/>
    <property type="molecule type" value="Genomic_DNA"/>
</dbReference>
<evidence type="ECO:0000313" key="30">
    <source>
        <dbReference type="EMBL" id="KAK1796728.1"/>
    </source>
</evidence>
<evidence type="ECO:0000256" key="6">
    <source>
        <dbReference type="ARBA" id="ARBA00022490"/>
    </source>
</evidence>
<evidence type="ECO:0000256" key="10">
    <source>
        <dbReference type="ARBA" id="ARBA00022692"/>
    </source>
</evidence>
<dbReference type="GO" id="GO:0030335">
    <property type="term" value="P:positive regulation of cell migration"/>
    <property type="evidence" value="ECO:0007669"/>
    <property type="project" value="TreeGrafter"/>
</dbReference>
<keyword evidence="10 26" id="KW-0812">Transmembrane</keyword>
<evidence type="ECO:0000256" key="4">
    <source>
        <dbReference type="ARBA" id="ARBA00011902"/>
    </source>
</evidence>
<dbReference type="FunFam" id="2.60.40.10:FF:000532">
    <property type="entry name" value="Vascular endothelial growth factor receptor 2"/>
    <property type="match status" value="1"/>
</dbReference>
<evidence type="ECO:0000256" key="1">
    <source>
        <dbReference type="ARBA" id="ARBA00004123"/>
    </source>
</evidence>
<keyword evidence="7" id="KW-0597">Phosphoprotein</keyword>
<evidence type="ECO:0000256" key="8">
    <source>
        <dbReference type="ARBA" id="ARBA00022657"/>
    </source>
</evidence>
<feature type="domain" description="Ig-like" evidence="29">
    <location>
        <begin position="412"/>
        <end position="501"/>
    </location>
</feature>
<evidence type="ECO:0000259" key="29">
    <source>
        <dbReference type="PROSITE" id="PS50835"/>
    </source>
</evidence>
<evidence type="ECO:0000256" key="12">
    <source>
        <dbReference type="ARBA" id="ARBA00022737"/>
    </source>
</evidence>
<dbReference type="InterPro" id="IPR001245">
    <property type="entry name" value="Ser-Thr/Tyr_kinase_cat_dom"/>
</dbReference>
<dbReference type="InterPro" id="IPR009136">
    <property type="entry name" value="VEGFR2_rcpt"/>
</dbReference>
<keyword evidence="8" id="KW-0037">Angiogenesis</keyword>
<dbReference type="Pfam" id="PF13927">
    <property type="entry name" value="Ig_3"/>
    <property type="match status" value="1"/>
</dbReference>
<proteinExistence type="inferred from homology"/>
<gene>
    <name evidence="30" type="ORF">P4O66_008937</name>
</gene>
<evidence type="ECO:0000256" key="9">
    <source>
        <dbReference type="ARBA" id="ARBA00022679"/>
    </source>
</evidence>
<dbReference type="PANTHER" id="PTHR24416:SF625">
    <property type="entry name" value="VASCULAR ENDOTHELIAL GROWTH FACTOR RECEPTOR 2"/>
    <property type="match status" value="1"/>
</dbReference>
<feature type="non-terminal residue" evidence="30">
    <location>
        <position position="1"/>
    </location>
</feature>
<dbReference type="Pfam" id="PF07714">
    <property type="entry name" value="PK_Tyr_Ser-Thr"/>
    <property type="match status" value="1"/>
</dbReference>
<evidence type="ECO:0000256" key="27">
    <source>
        <dbReference type="SAM" id="MobiDB-lite"/>
    </source>
</evidence>
<dbReference type="GO" id="GO:0005524">
    <property type="term" value="F:ATP binding"/>
    <property type="evidence" value="ECO:0007669"/>
    <property type="project" value="UniProtKB-UniRule"/>
</dbReference>
<dbReference type="Gene3D" id="2.60.40.10">
    <property type="entry name" value="Immunoglobulins"/>
    <property type="match status" value="7"/>
</dbReference>
<dbReference type="InterPro" id="IPR003599">
    <property type="entry name" value="Ig_sub"/>
</dbReference>
<keyword evidence="14" id="KW-0418">Kinase</keyword>
<feature type="compositionally biased region" description="Basic and acidic residues" evidence="27">
    <location>
        <begin position="1448"/>
        <end position="1462"/>
    </location>
</feature>
<dbReference type="InterPro" id="IPR007110">
    <property type="entry name" value="Ig-like_dom"/>
</dbReference>
<dbReference type="SUPFAM" id="SSF48726">
    <property type="entry name" value="Immunoglobulin"/>
    <property type="match status" value="6"/>
</dbReference>
<dbReference type="GO" id="GO:0045766">
    <property type="term" value="P:positive regulation of angiogenesis"/>
    <property type="evidence" value="ECO:0007669"/>
    <property type="project" value="TreeGrafter"/>
</dbReference>
<dbReference type="InterPro" id="IPR036179">
    <property type="entry name" value="Ig-like_dom_sf"/>
</dbReference>
<feature type="region of interest" description="Disordered" evidence="27">
    <location>
        <begin position="1444"/>
        <end position="1474"/>
    </location>
</feature>
<organism evidence="30 31">
    <name type="scientific">Electrophorus voltai</name>
    <dbReference type="NCBI Taxonomy" id="2609070"/>
    <lineage>
        <taxon>Eukaryota</taxon>
        <taxon>Metazoa</taxon>
        <taxon>Chordata</taxon>
        <taxon>Craniata</taxon>
        <taxon>Vertebrata</taxon>
        <taxon>Euteleostomi</taxon>
        <taxon>Actinopterygii</taxon>
        <taxon>Neopterygii</taxon>
        <taxon>Teleostei</taxon>
        <taxon>Ostariophysi</taxon>
        <taxon>Gymnotiformes</taxon>
        <taxon>Gymnotoidei</taxon>
        <taxon>Gymnotidae</taxon>
        <taxon>Electrophorus</taxon>
    </lineage>
</organism>
<evidence type="ECO:0000256" key="3">
    <source>
        <dbReference type="ARBA" id="ARBA00004496"/>
    </source>
</evidence>
<dbReference type="GO" id="GO:0043235">
    <property type="term" value="C:receptor complex"/>
    <property type="evidence" value="ECO:0007669"/>
    <property type="project" value="TreeGrafter"/>
</dbReference>
<evidence type="ECO:0000313" key="31">
    <source>
        <dbReference type="Proteomes" id="UP001239994"/>
    </source>
</evidence>
<keyword evidence="31" id="KW-1185">Reference proteome</keyword>
<evidence type="ECO:0000256" key="19">
    <source>
        <dbReference type="ARBA" id="ARBA00023157"/>
    </source>
</evidence>
<evidence type="ECO:0000256" key="22">
    <source>
        <dbReference type="ARBA" id="ARBA00023242"/>
    </source>
</evidence>
<dbReference type="InterPro" id="IPR055238">
    <property type="entry name" value="VEGFR1-3_N_Ig-like"/>
</dbReference>
<dbReference type="Gene3D" id="1.10.510.10">
    <property type="entry name" value="Transferase(Phosphotransferase) domain 1"/>
    <property type="match status" value="1"/>
</dbReference>
<evidence type="ECO:0000256" key="24">
    <source>
        <dbReference type="ARBA" id="ARBA00051243"/>
    </source>
</evidence>
<dbReference type="InterPro" id="IPR017441">
    <property type="entry name" value="Protein_kinase_ATP_BS"/>
</dbReference>
<dbReference type="FunFam" id="2.60.40.10:FF:000247">
    <property type="entry name" value="Vascular endothelial growth factor receptor 3"/>
    <property type="match status" value="1"/>
</dbReference>
<evidence type="ECO:0000256" key="26">
    <source>
        <dbReference type="RuleBase" id="RU000311"/>
    </source>
</evidence>
<evidence type="ECO:0000256" key="23">
    <source>
        <dbReference type="ARBA" id="ARBA00023319"/>
    </source>
</evidence>
<dbReference type="PROSITE" id="PS00240">
    <property type="entry name" value="RECEPTOR_TYR_KIN_III"/>
    <property type="match status" value="1"/>
</dbReference>
<accession>A0AAD9DXG6</accession>
<dbReference type="InterPro" id="IPR011009">
    <property type="entry name" value="Kinase-like_dom_sf"/>
</dbReference>
<keyword evidence="11" id="KW-0732">Signal</keyword>
<keyword evidence="5" id="KW-1003">Cell membrane</keyword>
<evidence type="ECO:0000256" key="16">
    <source>
        <dbReference type="ARBA" id="ARBA00022989"/>
    </source>
</evidence>
<dbReference type="PRINTS" id="PR01834">
    <property type="entry name" value="VEGFRECEPTR2"/>
</dbReference>
<dbReference type="PANTHER" id="PTHR24416">
    <property type="entry name" value="TYROSINE-PROTEIN KINASE RECEPTOR"/>
    <property type="match status" value="1"/>
</dbReference>
<dbReference type="FunFam" id="3.30.200.20:FF:000619">
    <property type="entry name" value="macrophage colony-stimulating factor 1 receptor isoform X2"/>
    <property type="match status" value="1"/>
</dbReference>
<dbReference type="SMART" id="SM00409">
    <property type="entry name" value="IG"/>
    <property type="match status" value="6"/>
</dbReference>
<evidence type="ECO:0000256" key="25">
    <source>
        <dbReference type="PROSITE-ProRule" id="PRU10141"/>
    </source>
</evidence>
<keyword evidence="9" id="KW-0808">Transferase</keyword>
<dbReference type="GO" id="GO:0019838">
    <property type="term" value="F:growth factor binding"/>
    <property type="evidence" value="ECO:0007669"/>
    <property type="project" value="InterPro"/>
</dbReference>
<evidence type="ECO:0000256" key="20">
    <source>
        <dbReference type="ARBA" id="ARBA00023170"/>
    </source>
</evidence>
<keyword evidence="15 25" id="KW-0067">ATP-binding</keyword>
<evidence type="ECO:0000259" key="28">
    <source>
        <dbReference type="PROSITE" id="PS50011"/>
    </source>
</evidence>
<dbReference type="PROSITE" id="PS00107">
    <property type="entry name" value="PROTEIN_KINASE_ATP"/>
    <property type="match status" value="1"/>
</dbReference>
<keyword evidence="17" id="KW-0472">Membrane</keyword>
<dbReference type="FunFam" id="1.10.510.10:FF:000077">
    <property type="entry name" value="Vascular endothelial growth factor receptor 2"/>
    <property type="match status" value="1"/>
</dbReference>
<feature type="domain" description="Ig-like" evidence="29">
    <location>
        <begin position="508"/>
        <end position="617"/>
    </location>
</feature>
<dbReference type="InterPro" id="IPR000719">
    <property type="entry name" value="Prot_kinase_dom"/>
</dbReference>
<keyword evidence="19" id="KW-1015">Disulfide bond</keyword>
<feature type="compositionally biased region" description="Polar residues" evidence="27">
    <location>
        <begin position="1409"/>
        <end position="1423"/>
    </location>
</feature>
<dbReference type="GO" id="GO:0001525">
    <property type="term" value="P:angiogenesis"/>
    <property type="evidence" value="ECO:0007669"/>
    <property type="project" value="UniProtKB-KW"/>
</dbReference>
<feature type="domain" description="Ig-like" evidence="29">
    <location>
        <begin position="751"/>
        <end position="837"/>
    </location>
</feature>
<dbReference type="PROSITE" id="PS50011">
    <property type="entry name" value="PROTEIN_KINASE_DOM"/>
    <property type="match status" value="1"/>
</dbReference>
<feature type="region of interest" description="Disordered" evidence="27">
    <location>
        <begin position="1099"/>
        <end position="1120"/>
    </location>
</feature>
<dbReference type="InterPro" id="IPR050122">
    <property type="entry name" value="RTK"/>
</dbReference>
<keyword evidence="6" id="KW-0963">Cytoplasm</keyword>
<dbReference type="GO" id="GO:0005634">
    <property type="term" value="C:nucleus"/>
    <property type="evidence" value="ECO:0007669"/>
    <property type="project" value="UniProtKB-SubCell"/>
</dbReference>
<reference evidence="30" key="1">
    <citation type="submission" date="2023-03" db="EMBL/GenBank/DDBJ databases">
        <title>Electrophorus voltai genome.</title>
        <authorList>
            <person name="Bian C."/>
        </authorList>
    </citation>
    <scope>NUCLEOTIDE SEQUENCE</scope>
    <source>
        <strain evidence="30">CB-2022</strain>
        <tissue evidence="30">Muscle</tissue>
    </source>
</reference>
<dbReference type="Gene3D" id="3.30.200.20">
    <property type="entry name" value="Phosphorylase Kinase, domain 1"/>
    <property type="match status" value="1"/>
</dbReference>
<sequence>MVGLKDTTEALIMAAQEQALNTRSVEAGMYHARQDPRSRLCKDAPETIQHITAGSKMLAGRAHMERYNQVAGIVYRNICSEYGMEVPRSKSDIPPKVLENNYAKILWDFQMQTYKMVQIDGLSLADFIDISFGLFYRGHQILAWYMPHNRTGSEGRLTVSDCSGHGLFCSTLTLTAAMANETGEYRCSYRDLPVEEGKTSVMVYVFVQDYRMPFIRSTQYDVVFIREGEQVVIPCLGSVEDLNVTLYSKYPVKELPTEGKDVYWDSRRGFVVPSHVISYAGIVFCQTRIHKETFQSSAYIVAVMGYKIYDLTVSPAQEKLTAGEKLVLNCTAHTELNVAINFQWTLPQKNANRTMHYKTRSYKRKLWNSLELSNLLIMENVTTSDMGEYMCTASSGQMVKAAQAYLTVYEKPFIALNDQRIRTVDANTGQREAKITVKYIAYPEPNVRWFKNGHLISSEAYRMRSAKDSLTIFEVTERDAGNYTVVLTNRMTREEQKQTFQLLVNAHPKIFEKEVPLDRNIHMFGSSPMLTCTAFGGSSPVSIKWQWMPSEDCPIRFQLRADQNSECEDKWRDISNNTGKNPINQPTSFTDHSLKTVSTLKIQKAVTHALFRCIATNKVGVEERVIIFQVTRFLNLSVFPSSRPIEGEDVHLSCVVDRMLYSNLSWYRVLNVSKPHELPAFVPCGTLALTPLNQPNSTIVKVSGPNATLDLHLPQASRRDQGLYACRVENADNSERTCLLHHLQLRALEAPWIVNNLTEQRVNMSDSTTLVCDVSGMPTPVITWTKDNQTVMKGSGVILTESNRTLTIQRVKKEDSGMYICTACNKLGCDSSKIHLTVEGAEEKMNVELIVPIGAVVIAMFFWLLVVFVIRNRKRPNDGEMKTGYLSIILDSEDMPMDEHCERLTYDASKWEFPRERLKLGDPLGRGAFGQVVEAAAFGIEKTTTCTTVAVKMLKGKWLLVTSVHVHQPGLKICRAPAKILACLTFTEGATSSEYRALMSELKILIHIGHHLNVVNLLGACTKPGGPLMVIVEYCKHGNLSSYLKLKRGEYSPYKRCRPRVEQGSAGGVQEEVNEGNQDLDICAGTAVGSGLRAEWVSKPPQEERGSYHTSPTTKPLSHLDTESSDWDHLTMEDLIRYSFQVAKGMEFLSSRKCIHRDLAARNILLSENNIVKICDFGLARDVYKDPDYVRKGDARLPLKWMAPETIFDRVYTTQSDVWSFGVLLWEIFSLGASPYPGVNIDESFCRSLKEGTRMRPPDYATPEIYQTMLDCWQDQSTDRPTFTELVEHLGNLLQASAQQDGKDYIPVTVGEAELRSGVAQLRMTSPNRAMAFSIENHLNYDNTPPLGYSKQMDLCSHQIFEDIPLEQSGQPDGTVCISQEEMSSLDHRSQRTTTFGPLLRCKSKESLASETSNQTSGYQSGYHSDDTEAPVYANEEMIPKGGVLKKPLPEAEDKLSGEERYSAPPPYSTRPGTGLYLNQARPGTGLYLNQARPGTGLYLNQARPGTGLYLNQARPGTGLYLNQARPGTGLYLNQDRQGTGLYLNQARPGTGLYLNQDRPGTGLYLNQARPGTGLYLNQDRPGTGLYLNQARPGTGLYLNQARPGTGLYLYLARPGTGLYLNQARPGTGLYLNQARPGTGLYLNQARPGTGLYLNQARPGTGLYLNLGYLFWLFRLDRGPAVRVPVQSSVSSASPRSELQFQCESPFKALFPVRVPIQSSNSSASPHSELQFQCESPFRAPNSSASPRSKLRFQCESPFRAPFPVRVPVQSSNSSIQMWQTTTINLKNEVDFGWLGHHQLAANTHSDHMPTDNVQK</sequence>
<dbReference type="Pfam" id="PF17988">
    <property type="entry name" value="VEGFR-2_TMD"/>
    <property type="match status" value="1"/>
</dbReference>
<evidence type="ECO:0000256" key="13">
    <source>
        <dbReference type="ARBA" id="ARBA00022741"/>
    </source>
</evidence>
<dbReference type="GO" id="GO:0048010">
    <property type="term" value="P:vascular endothelial growth factor receptor signaling pathway"/>
    <property type="evidence" value="ECO:0007669"/>
    <property type="project" value="InterPro"/>
</dbReference>
<comment type="subcellular location">
    <subcellularLocation>
        <location evidence="2">Cell membrane</location>
        <topology evidence="2">Single-pass type I membrane protein</topology>
    </subcellularLocation>
    <subcellularLocation>
        <location evidence="3">Cytoplasm</location>
    </subcellularLocation>
    <subcellularLocation>
        <location evidence="26">Membrane</location>
        <topology evidence="26">Single-pass type I membrane protein</topology>
    </subcellularLocation>
    <subcellularLocation>
        <location evidence="1">Nucleus</location>
    </subcellularLocation>
</comment>
<dbReference type="InterPro" id="IPR003598">
    <property type="entry name" value="Ig_sub2"/>
</dbReference>
<keyword evidence="18" id="KW-0829">Tyrosine-protein kinase</keyword>
<feature type="domain" description="Protein kinase" evidence="28">
    <location>
        <begin position="918"/>
        <end position="1292"/>
    </location>
</feature>
<dbReference type="InterPro" id="IPR041348">
    <property type="entry name" value="VEGFR-2_TMD"/>
</dbReference>
<dbReference type="FunFam" id="2.60.40.10:FF:000411">
    <property type="entry name" value="Vascular endothelial growth factor receptor 3"/>
    <property type="match status" value="1"/>
</dbReference>
<dbReference type="PROSITE" id="PS00109">
    <property type="entry name" value="PROTEIN_KINASE_TYR"/>
    <property type="match status" value="1"/>
</dbReference>
<dbReference type="GO" id="GO:0045446">
    <property type="term" value="P:endothelial cell differentiation"/>
    <property type="evidence" value="ECO:0007669"/>
    <property type="project" value="TreeGrafter"/>
</dbReference>
<dbReference type="InterPro" id="IPR020635">
    <property type="entry name" value="Tyr_kinase_cat_dom"/>
</dbReference>
<dbReference type="InterPro" id="IPR001824">
    <property type="entry name" value="Tyr_kinase_rcpt_3_CS"/>
</dbReference>
<dbReference type="Pfam" id="PF21339">
    <property type="entry name" value="VEGFR-1-like_Ig-like"/>
    <property type="match status" value="1"/>
</dbReference>
<dbReference type="GO" id="GO:0005021">
    <property type="term" value="F:vascular endothelial growth factor receptor activity"/>
    <property type="evidence" value="ECO:0007669"/>
    <property type="project" value="InterPro"/>
</dbReference>
<keyword evidence="23 26" id="KW-0393">Immunoglobulin domain</keyword>
<comment type="similarity">
    <text evidence="26">Belongs to the protein kinase superfamily. Tyr protein kinase family. CSF-1/PDGF receptor subfamily.</text>
</comment>
<feature type="domain" description="Ig-like" evidence="29">
    <location>
        <begin position="309"/>
        <end position="407"/>
    </location>
</feature>
<comment type="catalytic activity">
    <reaction evidence="24">
        <text>L-tyrosyl-[protein] + ATP = O-phospho-L-tyrosyl-[protein] + ADP + H(+)</text>
        <dbReference type="Rhea" id="RHEA:10596"/>
        <dbReference type="Rhea" id="RHEA-COMP:10136"/>
        <dbReference type="Rhea" id="RHEA-COMP:20101"/>
        <dbReference type="ChEBI" id="CHEBI:15378"/>
        <dbReference type="ChEBI" id="CHEBI:30616"/>
        <dbReference type="ChEBI" id="CHEBI:46858"/>
        <dbReference type="ChEBI" id="CHEBI:61978"/>
        <dbReference type="ChEBI" id="CHEBI:456216"/>
        <dbReference type="EC" id="2.7.10.1"/>
    </reaction>
</comment>
<evidence type="ECO:0000256" key="2">
    <source>
        <dbReference type="ARBA" id="ARBA00004251"/>
    </source>
</evidence>
<comment type="caution">
    <text evidence="30">The sequence shown here is derived from an EMBL/GenBank/DDBJ whole genome shotgun (WGS) entry which is preliminary data.</text>
</comment>
<dbReference type="SMART" id="SM00408">
    <property type="entry name" value="IGc2"/>
    <property type="match status" value="4"/>
</dbReference>
<dbReference type="GO" id="GO:0005886">
    <property type="term" value="C:plasma membrane"/>
    <property type="evidence" value="ECO:0007669"/>
    <property type="project" value="UniProtKB-SubCell"/>
</dbReference>
<dbReference type="GO" id="GO:0043408">
    <property type="term" value="P:regulation of MAPK cascade"/>
    <property type="evidence" value="ECO:0007669"/>
    <property type="project" value="TreeGrafter"/>
</dbReference>
<keyword evidence="20 26" id="KW-0675">Receptor</keyword>
<keyword evidence="12" id="KW-0677">Repeat</keyword>
<dbReference type="Proteomes" id="UP001239994">
    <property type="component" value="Unassembled WGS sequence"/>
</dbReference>
<evidence type="ECO:0000256" key="14">
    <source>
        <dbReference type="ARBA" id="ARBA00022777"/>
    </source>
</evidence>
<keyword evidence="21" id="KW-0325">Glycoprotein</keyword>
<keyword evidence="13 25" id="KW-0547">Nucleotide-binding</keyword>
<dbReference type="Pfam" id="PF22854">
    <property type="entry name" value="VEGFR1-3_N_Ig-like"/>
    <property type="match status" value="1"/>
</dbReference>
<dbReference type="InterPro" id="IPR008266">
    <property type="entry name" value="Tyr_kinase_AS"/>
</dbReference>
<feature type="binding site" evidence="25">
    <location>
        <position position="952"/>
    </location>
    <ligand>
        <name>ATP</name>
        <dbReference type="ChEBI" id="CHEBI:30616"/>
    </ligand>
</feature>
<dbReference type="Pfam" id="PF07679">
    <property type="entry name" value="I-set"/>
    <property type="match status" value="2"/>
</dbReference>
<evidence type="ECO:0000256" key="11">
    <source>
        <dbReference type="ARBA" id="ARBA00022729"/>
    </source>
</evidence>
<evidence type="ECO:0000256" key="5">
    <source>
        <dbReference type="ARBA" id="ARBA00022475"/>
    </source>
</evidence>
<evidence type="ECO:0000256" key="7">
    <source>
        <dbReference type="ARBA" id="ARBA00022553"/>
    </source>
</evidence>
<keyword evidence="16" id="KW-1133">Transmembrane helix</keyword>
<name>A0AAD9DXG6_9TELE</name>
<evidence type="ECO:0000256" key="17">
    <source>
        <dbReference type="ARBA" id="ARBA00023136"/>
    </source>
</evidence>
<protein>
    <recommendedName>
        <fullName evidence="4">receptor protein-tyrosine kinase</fullName>
        <ecNumber evidence="4">2.7.10.1</ecNumber>
    </recommendedName>
</protein>